<dbReference type="EMBL" id="LODT01000035">
    <property type="protein sequence ID" value="KYQ91180.1"/>
    <property type="molecule type" value="Genomic_DNA"/>
</dbReference>
<evidence type="ECO:0000256" key="1">
    <source>
        <dbReference type="SAM" id="MobiDB-lite"/>
    </source>
</evidence>
<dbReference type="FunCoup" id="A0A151ZB56">
    <property type="interactions" value="738"/>
</dbReference>
<accession>A0A151ZB56</accession>
<dbReference type="STRING" id="361077.A0A151ZB56"/>
<evidence type="ECO:0000313" key="3">
    <source>
        <dbReference type="EMBL" id="KYQ91180.1"/>
    </source>
</evidence>
<evidence type="ECO:0000313" key="4">
    <source>
        <dbReference type="Proteomes" id="UP000076078"/>
    </source>
</evidence>
<evidence type="ECO:0000259" key="2">
    <source>
        <dbReference type="PROSITE" id="PS50132"/>
    </source>
</evidence>
<dbReference type="PANTHER" id="PTHR10845">
    <property type="entry name" value="REGULATOR OF G PROTEIN SIGNALING"/>
    <property type="match status" value="1"/>
</dbReference>
<dbReference type="Gene3D" id="1.10.167.10">
    <property type="entry name" value="Regulator of G-protein Signalling 4, domain 2"/>
    <property type="match status" value="1"/>
</dbReference>
<dbReference type="InterPro" id="IPR044926">
    <property type="entry name" value="RGS_subdomain_2"/>
</dbReference>
<dbReference type="SUPFAM" id="SSF48097">
    <property type="entry name" value="Regulator of G-protein signaling, RGS"/>
    <property type="match status" value="1"/>
</dbReference>
<proteinExistence type="predicted"/>
<dbReference type="Pfam" id="PF00615">
    <property type="entry name" value="RGS"/>
    <property type="match status" value="1"/>
</dbReference>
<dbReference type="SMART" id="SM00315">
    <property type="entry name" value="RGS"/>
    <property type="match status" value="1"/>
</dbReference>
<sequence>MMATTTTTTPNDGPNNDSSASSILNNLSLKYCSSNKASRLKLMEIIKNKDLRSAFYDFLCFQFCVENLLCWEAIEKFKHKNGTPPEMYSIAEEIYLLFIRDNSRYEINIYGKQKDRLKETLKKTFILPPSNGAQSDTFPKRRKKLRFRKLISKSNLSSIFSDPNQTAGTTSSANSTSLLHNENHHHHQQNGFISAHPIQPPSSPSKLNLRLDEKEGNSSDDSFVVIFKNGGSSSVRGSIPSNIGEPSGTSGEISDYVEDFDRKSIKFGLLKCCNLFNDIQEELEQMMIENSLHEFLKSKSFKEKCAGIVSI</sequence>
<dbReference type="PROSITE" id="PS50132">
    <property type="entry name" value="RGS"/>
    <property type="match status" value="1"/>
</dbReference>
<name>A0A151ZB56_TIELA</name>
<feature type="region of interest" description="Disordered" evidence="1">
    <location>
        <begin position="184"/>
        <end position="217"/>
    </location>
</feature>
<comment type="caution">
    <text evidence="3">The sequence shown here is derived from an EMBL/GenBank/DDBJ whole genome shotgun (WGS) entry which is preliminary data.</text>
</comment>
<dbReference type="CDD" id="cd07440">
    <property type="entry name" value="RGS"/>
    <property type="match status" value="1"/>
</dbReference>
<gene>
    <name evidence="3" type="ORF">DLAC_08092</name>
</gene>
<dbReference type="OrthoDB" id="20813at2759"/>
<dbReference type="InterPro" id="IPR036305">
    <property type="entry name" value="RGS_sf"/>
</dbReference>
<organism evidence="3 4">
    <name type="scientific">Tieghemostelium lacteum</name>
    <name type="common">Slime mold</name>
    <name type="synonym">Dictyostelium lacteum</name>
    <dbReference type="NCBI Taxonomy" id="361077"/>
    <lineage>
        <taxon>Eukaryota</taxon>
        <taxon>Amoebozoa</taxon>
        <taxon>Evosea</taxon>
        <taxon>Eumycetozoa</taxon>
        <taxon>Dictyostelia</taxon>
        <taxon>Dictyosteliales</taxon>
        <taxon>Raperosteliaceae</taxon>
        <taxon>Tieghemostelium</taxon>
    </lineage>
</organism>
<dbReference type="InParanoid" id="A0A151ZB56"/>
<dbReference type="Proteomes" id="UP000076078">
    <property type="component" value="Unassembled WGS sequence"/>
</dbReference>
<feature type="domain" description="RGS" evidence="2">
    <location>
        <begin position="41"/>
        <end position="99"/>
    </location>
</feature>
<reference evidence="3 4" key="1">
    <citation type="submission" date="2015-12" db="EMBL/GenBank/DDBJ databases">
        <title>Dictyostelia acquired genes for synthesis and detection of signals that induce cell-type specialization by lateral gene transfer from prokaryotes.</title>
        <authorList>
            <person name="Gloeckner G."/>
            <person name="Schaap P."/>
        </authorList>
    </citation>
    <scope>NUCLEOTIDE SEQUENCE [LARGE SCALE GENOMIC DNA]</scope>
    <source>
        <strain evidence="3 4">TK</strain>
    </source>
</reference>
<keyword evidence="4" id="KW-1185">Reference proteome</keyword>
<dbReference type="InterPro" id="IPR016137">
    <property type="entry name" value="RGS"/>
</dbReference>
<dbReference type="PANTHER" id="PTHR10845:SF263">
    <property type="entry name" value="RGS DOMAIN-CONTAINING PROTEIN"/>
    <property type="match status" value="1"/>
</dbReference>
<dbReference type="AlphaFoldDB" id="A0A151ZB56"/>
<protein>
    <recommendedName>
        <fullName evidence="2">RGS domain-containing protein</fullName>
    </recommendedName>
</protein>